<sequence>MSAPALTEIVKRFLPPLPGGLGDVQAQKLIDGLSEHYHLLPRVQVCPDVETDYFSTEGNGLVEVPDLDPSYVHAEIDDHLSPNGARCAASALASAADLADENVSRQEVDNS</sequence>
<accession>A0A4Y6EJ10</accession>
<dbReference type="RefSeq" id="YP_010059020.1">
    <property type="nucleotide sequence ID" value="NC_054723.1"/>
</dbReference>
<reference evidence="1 2" key="1">
    <citation type="submission" date="2019-05" db="EMBL/GenBank/DDBJ databases">
        <authorList>
            <person name="Pope W.H."/>
            <person name="Garlena R.A."/>
            <person name="Russell D.A."/>
            <person name="Jacobs-Sera D."/>
            <person name="Hatfull G.F."/>
        </authorList>
    </citation>
    <scope>NUCLEOTIDE SEQUENCE [LARGE SCALE GENOMIC DNA]</scope>
</reference>
<dbReference type="Proteomes" id="UP000318375">
    <property type="component" value="Segment"/>
</dbReference>
<gene>
    <name evidence="1" type="primary">232</name>
    <name evidence="1" type="ORF">SEA_PUPPER_232</name>
</gene>
<name>A0A4Y6EJ10_9CAUD</name>
<keyword evidence="2" id="KW-1185">Reference proteome</keyword>
<dbReference type="KEGG" id="vg:64766251"/>
<dbReference type="EMBL" id="MK977695">
    <property type="protein sequence ID" value="QDF18718.1"/>
    <property type="molecule type" value="Genomic_DNA"/>
</dbReference>
<proteinExistence type="predicted"/>
<evidence type="ECO:0000313" key="2">
    <source>
        <dbReference type="Proteomes" id="UP000318375"/>
    </source>
</evidence>
<organism evidence="1 2">
    <name type="scientific">Gordonia phage Pupper</name>
    <dbReference type="NCBI Taxonomy" id="2571249"/>
    <lineage>
        <taxon>Viruses</taxon>
        <taxon>Duplodnaviria</taxon>
        <taxon>Heunggongvirae</taxon>
        <taxon>Uroviricota</taxon>
        <taxon>Caudoviricetes</taxon>
        <taxon>Puppervirus</taxon>
        <taxon>Puppervirus Pupper</taxon>
    </lineage>
</organism>
<dbReference type="GeneID" id="64766251"/>
<protein>
    <submittedName>
        <fullName evidence="1">Uncharacterized protein</fullName>
    </submittedName>
</protein>
<evidence type="ECO:0000313" key="1">
    <source>
        <dbReference type="EMBL" id="QDF18718.1"/>
    </source>
</evidence>